<evidence type="ECO:0000313" key="3">
    <source>
        <dbReference type="Proteomes" id="UP000604825"/>
    </source>
</evidence>
<organism evidence="2 3">
    <name type="scientific">Miscanthus lutarioriparius</name>
    <dbReference type="NCBI Taxonomy" id="422564"/>
    <lineage>
        <taxon>Eukaryota</taxon>
        <taxon>Viridiplantae</taxon>
        <taxon>Streptophyta</taxon>
        <taxon>Embryophyta</taxon>
        <taxon>Tracheophyta</taxon>
        <taxon>Spermatophyta</taxon>
        <taxon>Magnoliopsida</taxon>
        <taxon>Liliopsida</taxon>
        <taxon>Poales</taxon>
        <taxon>Poaceae</taxon>
        <taxon>PACMAD clade</taxon>
        <taxon>Panicoideae</taxon>
        <taxon>Andropogonodae</taxon>
        <taxon>Andropogoneae</taxon>
        <taxon>Saccharinae</taxon>
        <taxon>Miscanthus</taxon>
    </lineage>
</organism>
<name>A0A811R2M6_9POAL</name>
<dbReference type="Gene3D" id="1.25.40.10">
    <property type="entry name" value="Tetratricopeptide repeat domain"/>
    <property type="match status" value="1"/>
</dbReference>
<dbReference type="InterPro" id="IPR011990">
    <property type="entry name" value="TPR-like_helical_dom_sf"/>
</dbReference>
<keyword evidence="3" id="KW-1185">Reference proteome</keyword>
<dbReference type="AlphaFoldDB" id="A0A811R2M6"/>
<reference evidence="2" key="1">
    <citation type="submission" date="2020-10" db="EMBL/GenBank/DDBJ databases">
        <authorList>
            <person name="Han B."/>
            <person name="Lu T."/>
            <person name="Zhao Q."/>
            <person name="Huang X."/>
            <person name="Zhao Y."/>
        </authorList>
    </citation>
    <scope>NUCLEOTIDE SEQUENCE</scope>
</reference>
<accession>A0A811R2M6</accession>
<comment type="caution">
    <text evidence="2">The sequence shown here is derived from an EMBL/GenBank/DDBJ whole genome shotgun (WGS) entry which is preliminary data.</text>
</comment>
<evidence type="ECO:0000256" key="1">
    <source>
        <dbReference type="SAM" id="MobiDB-lite"/>
    </source>
</evidence>
<feature type="compositionally biased region" description="Basic and acidic residues" evidence="1">
    <location>
        <begin position="165"/>
        <end position="179"/>
    </location>
</feature>
<protein>
    <submittedName>
        <fullName evidence="2">Uncharacterized protein</fullName>
    </submittedName>
</protein>
<sequence>MAATERVDDAAERRRRACALLDATTPGRSLAVGRCKLALETFRSDRGGGGLREAGTLLGDALFCSNVHHPAIYHAWIGMEVEAGTDATRVRELFEGWRIWYLRVRGARNRDDDGEEEERRPSQDEGGFWCHYIDFELRHGTAATARQVRQGGAAPGVPRSRHRRALESPRRLRRGRENTRVAGEGGDSDSMRQGS</sequence>
<evidence type="ECO:0000313" key="2">
    <source>
        <dbReference type="EMBL" id="CAD6263932.1"/>
    </source>
</evidence>
<dbReference type="SUPFAM" id="SSF48452">
    <property type="entry name" value="TPR-like"/>
    <property type="match status" value="1"/>
</dbReference>
<dbReference type="EMBL" id="CAJGYO010000012">
    <property type="protein sequence ID" value="CAD6263932.1"/>
    <property type="molecule type" value="Genomic_DNA"/>
</dbReference>
<feature type="region of interest" description="Disordered" evidence="1">
    <location>
        <begin position="149"/>
        <end position="195"/>
    </location>
</feature>
<proteinExistence type="predicted"/>
<dbReference type="Proteomes" id="UP000604825">
    <property type="component" value="Unassembled WGS sequence"/>
</dbReference>
<gene>
    <name evidence="2" type="ORF">NCGR_LOCUS47237</name>
</gene>